<dbReference type="Gene3D" id="3.30.457.60">
    <property type="match status" value="1"/>
</dbReference>
<dbReference type="AlphaFoldDB" id="A0A3P7ZDN5"/>
<gene>
    <name evidence="2" type="ORF">HPBE_LOCUS14129</name>
</gene>
<evidence type="ECO:0000313" key="3">
    <source>
        <dbReference type="Proteomes" id="UP000050761"/>
    </source>
</evidence>
<dbReference type="OrthoDB" id="331602at2759"/>
<dbReference type="EMBL" id="UZAH01028219">
    <property type="protein sequence ID" value="VDO98581.1"/>
    <property type="molecule type" value="Genomic_DNA"/>
</dbReference>
<feature type="coiled-coil region" evidence="1">
    <location>
        <begin position="271"/>
        <end position="322"/>
    </location>
</feature>
<proteinExistence type="predicted"/>
<feature type="coiled-coil region" evidence="1">
    <location>
        <begin position="353"/>
        <end position="492"/>
    </location>
</feature>
<reference evidence="2 3" key="1">
    <citation type="submission" date="2018-11" db="EMBL/GenBank/DDBJ databases">
        <authorList>
            <consortium name="Pathogen Informatics"/>
        </authorList>
    </citation>
    <scope>NUCLEOTIDE SEQUENCE [LARGE SCALE GENOMIC DNA]</scope>
</reference>
<feature type="coiled-coil region" evidence="1">
    <location>
        <begin position="54"/>
        <end position="109"/>
    </location>
</feature>
<dbReference type="Proteomes" id="UP000050761">
    <property type="component" value="Unassembled WGS sequence"/>
</dbReference>
<name>A0A3P7ZDN5_HELPZ</name>
<keyword evidence="3" id="KW-1185">Reference proteome</keyword>
<evidence type="ECO:0000313" key="2">
    <source>
        <dbReference type="EMBL" id="VDO98581.1"/>
    </source>
</evidence>
<reference evidence="4" key="2">
    <citation type="submission" date="2019-09" db="UniProtKB">
        <authorList>
            <consortium name="WormBaseParasite"/>
        </authorList>
    </citation>
    <scope>IDENTIFICATION</scope>
</reference>
<evidence type="ECO:0000256" key="1">
    <source>
        <dbReference type="SAM" id="Coils"/>
    </source>
</evidence>
<protein>
    <submittedName>
        <fullName evidence="4">M protein repeat protein</fullName>
    </submittedName>
</protein>
<evidence type="ECO:0000313" key="4">
    <source>
        <dbReference type="WBParaSite" id="HPBE_0001412801-mRNA-1"/>
    </source>
</evidence>
<dbReference type="WBParaSite" id="HPBE_0001412801-mRNA-1">
    <property type="protein sequence ID" value="HPBE_0001412801-mRNA-1"/>
    <property type="gene ID" value="HPBE_0001412801"/>
</dbReference>
<organism evidence="2">
    <name type="scientific">Heligmosomoides polygyrus</name>
    <name type="common">Parasitic roundworm</name>
    <dbReference type="NCBI Taxonomy" id="6339"/>
    <lineage>
        <taxon>Eukaryota</taxon>
        <taxon>Metazoa</taxon>
        <taxon>Ecdysozoa</taxon>
        <taxon>Nematoda</taxon>
        <taxon>Chromadorea</taxon>
        <taxon>Rhabditida</taxon>
        <taxon>Rhabditina</taxon>
        <taxon>Rhabditomorpha</taxon>
        <taxon>Strongyloidea</taxon>
        <taxon>Heligmosomidae</taxon>
        <taxon>Heligmosomoides</taxon>
    </lineage>
</organism>
<keyword evidence="1" id="KW-0175">Coiled coil</keyword>
<accession>A0A3P7ZDN5</accession>
<sequence>MTADFRRAFPLRSESHLRRPTPLAATPSLAQISKRLNFDDSLNTSSSNCQAIKTLELKEEVDSLKRQLANAQNDIQRLKASEENGKEHVDQLKSEISKLKRELIRQTHSGELDKVKLELSDVSRSRDEWREASCRFRRYFQCAKTRLGLAEKELRRRGLLNEEMRIALRSAWTSTEYDVDDNRENLCNILRDASNTLEELERDIHGEPENLVDDYLMDITQRSRAHDGCHDSNDTAMIFAPDQSMGSDVSQSILNSTLANTSIDYEKDEKIQRLELENSRLHDRVNILYDRAQKSMLMEEQKHDAEQKYSLLEKNVANILGEFNSLRSACAKKLFDVVDSTSQGRSAEIMKRIQDLNDAVESLQGHLSNARLEAEQAKKEVESLKSERSVLIKKAEHLSSTAEDLRKTLREENEARSALSRIVEGKDAELLLSQEEIMSLQDEVRTLKSDLAEDTTMDDESIQSKRAREEQIMALEAQLRKSEREKEETIRLQAGLTKKYRDMTRTLTGYQIKLKDVDEGICYVNSIYDELEKQFVFKINAETGIVDLLDVGQDVQSQGLLWEEEMRRYIGERHSIPGFLAAVTLQLEARRNLEDVERTQTFSVLHGE</sequence>